<comment type="caution">
    <text evidence="1">The sequence shown here is derived from an EMBL/GenBank/DDBJ whole genome shotgun (WGS) entry which is preliminary data.</text>
</comment>
<proteinExistence type="predicted"/>
<evidence type="ECO:0000313" key="1">
    <source>
        <dbReference type="EMBL" id="KAJ8422168.1"/>
    </source>
</evidence>
<dbReference type="EMBL" id="JAKOGI010002361">
    <property type="protein sequence ID" value="KAJ8422168.1"/>
    <property type="molecule type" value="Genomic_DNA"/>
</dbReference>
<reference evidence="1" key="1">
    <citation type="submission" date="2022-04" db="EMBL/GenBank/DDBJ databases">
        <title>Carnegiea gigantea Genome sequencing and assembly v2.</title>
        <authorList>
            <person name="Copetti D."/>
            <person name="Sanderson M.J."/>
            <person name="Burquez A."/>
            <person name="Wojciechowski M.F."/>
        </authorList>
    </citation>
    <scope>NUCLEOTIDE SEQUENCE</scope>
    <source>
        <strain evidence="1">SGP5-SGP5p</strain>
        <tissue evidence="1">Aerial part</tissue>
    </source>
</reference>
<gene>
    <name evidence="1" type="ORF">Cgig2_011946</name>
</gene>
<sequence>MQPKLGCEPTRIHATKPIIPLAYSTAASTAYSSTGGRTMPATEHVMATRDKILIEPEGDTYILYFLSLFIKSSKNTTIWLPQYDRLNLFAYARKSAKAPDFFIPRQLWTPQKYREGPDIQKLSAQHKKNRNNDPEDVGSSLHTCGATPIAEWHRRIAQHTKRWQEYRTSQPPPMTVRKALHLLSTTFEFKEISLARVACMALRQPCLSVSTRSSSVNNYDARAMATRLYESVSKAVKHARQEEFHK</sequence>
<dbReference type="AlphaFoldDB" id="A0A9Q1GP89"/>
<protein>
    <submittedName>
        <fullName evidence="1">Uncharacterized protein</fullName>
    </submittedName>
</protein>
<organism evidence="1 2">
    <name type="scientific">Carnegiea gigantea</name>
    <dbReference type="NCBI Taxonomy" id="171969"/>
    <lineage>
        <taxon>Eukaryota</taxon>
        <taxon>Viridiplantae</taxon>
        <taxon>Streptophyta</taxon>
        <taxon>Embryophyta</taxon>
        <taxon>Tracheophyta</taxon>
        <taxon>Spermatophyta</taxon>
        <taxon>Magnoliopsida</taxon>
        <taxon>eudicotyledons</taxon>
        <taxon>Gunneridae</taxon>
        <taxon>Pentapetalae</taxon>
        <taxon>Caryophyllales</taxon>
        <taxon>Cactineae</taxon>
        <taxon>Cactaceae</taxon>
        <taxon>Cactoideae</taxon>
        <taxon>Echinocereeae</taxon>
        <taxon>Carnegiea</taxon>
    </lineage>
</organism>
<dbReference type="Proteomes" id="UP001153076">
    <property type="component" value="Unassembled WGS sequence"/>
</dbReference>
<name>A0A9Q1GP89_9CARY</name>
<accession>A0A9Q1GP89</accession>
<evidence type="ECO:0000313" key="2">
    <source>
        <dbReference type="Proteomes" id="UP001153076"/>
    </source>
</evidence>
<keyword evidence="2" id="KW-1185">Reference proteome</keyword>